<dbReference type="EnsemblPlants" id="Pp3c4_16940V3.1">
    <property type="protein sequence ID" value="PAC:32919520.CDS.1"/>
    <property type="gene ID" value="Pp3c4_16940"/>
</dbReference>
<feature type="transmembrane region" description="Helical" evidence="1">
    <location>
        <begin position="69"/>
        <end position="86"/>
    </location>
</feature>
<keyword evidence="1" id="KW-0472">Membrane</keyword>
<dbReference type="AlphaFoldDB" id="A0A2K1KNS4"/>
<reference evidence="3" key="3">
    <citation type="submission" date="2020-12" db="UniProtKB">
        <authorList>
            <consortium name="EnsemblPlants"/>
        </authorList>
    </citation>
    <scope>IDENTIFICATION</scope>
</reference>
<dbReference type="InParanoid" id="A0A2K1KNS4"/>
<evidence type="ECO:0000313" key="2">
    <source>
        <dbReference type="EMBL" id="PNR55435.1"/>
    </source>
</evidence>
<keyword evidence="4" id="KW-1185">Reference proteome</keyword>
<dbReference type="Proteomes" id="UP000006727">
    <property type="component" value="Chromosome 4"/>
</dbReference>
<proteinExistence type="predicted"/>
<evidence type="ECO:0000313" key="3">
    <source>
        <dbReference type="EnsemblPlants" id="PAC:32919520.CDS.1"/>
    </source>
</evidence>
<organism evidence="2">
    <name type="scientific">Physcomitrium patens</name>
    <name type="common">Spreading-leaved earth moss</name>
    <name type="synonym">Physcomitrella patens</name>
    <dbReference type="NCBI Taxonomy" id="3218"/>
    <lineage>
        <taxon>Eukaryota</taxon>
        <taxon>Viridiplantae</taxon>
        <taxon>Streptophyta</taxon>
        <taxon>Embryophyta</taxon>
        <taxon>Bryophyta</taxon>
        <taxon>Bryophytina</taxon>
        <taxon>Bryopsida</taxon>
        <taxon>Funariidae</taxon>
        <taxon>Funariales</taxon>
        <taxon>Funariaceae</taxon>
        <taxon>Physcomitrium</taxon>
    </lineage>
</organism>
<dbReference type="EnsemblPlants" id="Pp3c4_16940V3.2">
    <property type="protein sequence ID" value="PAC:32919521.CDS.1"/>
    <property type="gene ID" value="Pp3c4_16940"/>
</dbReference>
<dbReference type="EMBL" id="ABEU02000004">
    <property type="protein sequence ID" value="PNR55435.1"/>
    <property type="molecule type" value="Genomic_DNA"/>
</dbReference>
<feature type="transmembrane region" description="Helical" evidence="1">
    <location>
        <begin position="41"/>
        <end position="63"/>
    </location>
</feature>
<keyword evidence="1" id="KW-1133">Transmembrane helix</keyword>
<dbReference type="Gramene" id="Pp3c4_16940V3.2">
    <property type="protein sequence ID" value="PAC:32919521.CDS.1"/>
    <property type="gene ID" value="Pp3c4_16940"/>
</dbReference>
<evidence type="ECO:0000256" key="1">
    <source>
        <dbReference type="SAM" id="Phobius"/>
    </source>
</evidence>
<gene>
    <name evidence="2" type="ORF">PHYPA_006332</name>
</gene>
<keyword evidence="1" id="KW-0812">Transmembrane</keyword>
<dbReference type="PROSITE" id="PS51257">
    <property type="entry name" value="PROKAR_LIPOPROTEIN"/>
    <property type="match status" value="1"/>
</dbReference>
<reference evidence="2 4" key="2">
    <citation type="journal article" date="2018" name="Plant J.">
        <title>The Physcomitrella patens chromosome-scale assembly reveals moss genome structure and evolution.</title>
        <authorList>
            <person name="Lang D."/>
            <person name="Ullrich K.K."/>
            <person name="Murat F."/>
            <person name="Fuchs J."/>
            <person name="Jenkins J."/>
            <person name="Haas F.B."/>
            <person name="Piednoel M."/>
            <person name="Gundlach H."/>
            <person name="Van Bel M."/>
            <person name="Meyberg R."/>
            <person name="Vives C."/>
            <person name="Morata J."/>
            <person name="Symeonidi A."/>
            <person name="Hiss M."/>
            <person name="Muchero W."/>
            <person name="Kamisugi Y."/>
            <person name="Saleh O."/>
            <person name="Blanc G."/>
            <person name="Decker E.L."/>
            <person name="van Gessel N."/>
            <person name="Grimwood J."/>
            <person name="Hayes R.D."/>
            <person name="Graham S.W."/>
            <person name="Gunter L.E."/>
            <person name="McDaniel S.F."/>
            <person name="Hoernstein S.N.W."/>
            <person name="Larsson A."/>
            <person name="Li F.W."/>
            <person name="Perroud P.F."/>
            <person name="Phillips J."/>
            <person name="Ranjan P."/>
            <person name="Rokshar D.S."/>
            <person name="Rothfels C.J."/>
            <person name="Schneider L."/>
            <person name="Shu S."/>
            <person name="Stevenson D.W."/>
            <person name="Thummler F."/>
            <person name="Tillich M."/>
            <person name="Villarreal Aguilar J.C."/>
            <person name="Widiez T."/>
            <person name="Wong G.K."/>
            <person name="Wymore A."/>
            <person name="Zhang Y."/>
            <person name="Zimmer A.D."/>
            <person name="Quatrano R.S."/>
            <person name="Mayer K.F.X."/>
            <person name="Goodstein D."/>
            <person name="Casacuberta J.M."/>
            <person name="Vandepoele K."/>
            <person name="Reski R."/>
            <person name="Cuming A.C."/>
            <person name="Tuskan G.A."/>
            <person name="Maumus F."/>
            <person name="Salse J."/>
            <person name="Schmutz J."/>
            <person name="Rensing S.A."/>
        </authorList>
    </citation>
    <scope>NUCLEOTIDE SEQUENCE [LARGE SCALE GENOMIC DNA]</scope>
    <source>
        <strain evidence="3 4">cv. Gransden 2004</strain>
    </source>
</reference>
<protein>
    <submittedName>
        <fullName evidence="2 3">Uncharacterized protein</fullName>
    </submittedName>
</protein>
<sequence length="87" mass="9725">MLQLRSYFCTCVAAGCLTAEPLLEMHVLKSMKLCFHSTLRLCLILEIVIGSFTFPLLQLILLAYCVRNILAWLVVVAYCTSVLKSVA</sequence>
<reference evidence="2 4" key="1">
    <citation type="journal article" date="2008" name="Science">
        <title>The Physcomitrella genome reveals evolutionary insights into the conquest of land by plants.</title>
        <authorList>
            <person name="Rensing S."/>
            <person name="Lang D."/>
            <person name="Zimmer A."/>
            <person name="Terry A."/>
            <person name="Salamov A."/>
            <person name="Shapiro H."/>
            <person name="Nishiyama T."/>
            <person name="Perroud P.-F."/>
            <person name="Lindquist E."/>
            <person name="Kamisugi Y."/>
            <person name="Tanahashi T."/>
            <person name="Sakakibara K."/>
            <person name="Fujita T."/>
            <person name="Oishi K."/>
            <person name="Shin-I T."/>
            <person name="Kuroki Y."/>
            <person name="Toyoda A."/>
            <person name="Suzuki Y."/>
            <person name="Hashimoto A."/>
            <person name="Yamaguchi K."/>
            <person name="Sugano A."/>
            <person name="Kohara Y."/>
            <person name="Fujiyama A."/>
            <person name="Anterola A."/>
            <person name="Aoki S."/>
            <person name="Ashton N."/>
            <person name="Barbazuk W.B."/>
            <person name="Barker E."/>
            <person name="Bennetzen J."/>
            <person name="Bezanilla M."/>
            <person name="Blankenship R."/>
            <person name="Cho S.H."/>
            <person name="Dutcher S."/>
            <person name="Estelle M."/>
            <person name="Fawcett J.A."/>
            <person name="Gundlach H."/>
            <person name="Hanada K."/>
            <person name="Heyl A."/>
            <person name="Hicks K.A."/>
            <person name="Hugh J."/>
            <person name="Lohr M."/>
            <person name="Mayer K."/>
            <person name="Melkozernov A."/>
            <person name="Murata T."/>
            <person name="Nelson D."/>
            <person name="Pils B."/>
            <person name="Prigge M."/>
            <person name="Reiss B."/>
            <person name="Renner T."/>
            <person name="Rombauts S."/>
            <person name="Rushton P."/>
            <person name="Sanderfoot A."/>
            <person name="Schween G."/>
            <person name="Shiu S.-H."/>
            <person name="Stueber K."/>
            <person name="Theodoulou F.L."/>
            <person name="Tu H."/>
            <person name="Van de Peer Y."/>
            <person name="Verrier P.J."/>
            <person name="Waters E."/>
            <person name="Wood A."/>
            <person name="Yang L."/>
            <person name="Cove D."/>
            <person name="Cuming A."/>
            <person name="Hasebe M."/>
            <person name="Lucas S."/>
            <person name="Mishler D.B."/>
            <person name="Reski R."/>
            <person name="Grigoriev I."/>
            <person name="Quatrano R.S."/>
            <person name="Boore J.L."/>
        </authorList>
    </citation>
    <scope>NUCLEOTIDE SEQUENCE [LARGE SCALE GENOMIC DNA]</scope>
    <source>
        <strain evidence="3 4">cv. Gransden 2004</strain>
    </source>
</reference>
<dbReference type="Gramene" id="Pp3c4_16940V3.1">
    <property type="protein sequence ID" value="PAC:32919520.CDS.1"/>
    <property type="gene ID" value="Pp3c4_16940"/>
</dbReference>
<name>A0A2K1KNS4_PHYPA</name>
<accession>A0A2K1KNS4</accession>
<evidence type="ECO:0000313" key="4">
    <source>
        <dbReference type="Proteomes" id="UP000006727"/>
    </source>
</evidence>